<name>A0ABV3WYU3_9HYPH</name>
<reference evidence="1 2" key="1">
    <citation type="submission" date="2024-01" db="EMBL/GenBank/DDBJ databases">
        <title>New evidence supports the origin of RcGTA from prophage.</title>
        <authorList>
            <person name="Xu Y."/>
            <person name="Liu B."/>
            <person name="Chen F."/>
        </authorList>
    </citation>
    <scope>NUCLEOTIDE SEQUENCE [LARGE SCALE GENOMIC DNA]</scope>
    <source>
        <strain evidence="1 2">CBW1107-2</strain>
    </source>
</reference>
<organism evidence="1 2">
    <name type="scientific">Neoaquamicrobium sediminum</name>
    <dbReference type="NCBI Taxonomy" id="1849104"/>
    <lineage>
        <taxon>Bacteria</taxon>
        <taxon>Pseudomonadati</taxon>
        <taxon>Pseudomonadota</taxon>
        <taxon>Alphaproteobacteria</taxon>
        <taxon>Hyphomicrobiales</taxon>
        <taxon>Phyllobacteriaceae</taxon>
        <taxon>Neoaquamicrobium</taxon>
    </lineage>
</organism>
<keyword evidence="2" id="KW-1185">Reference proteome</keyword>
<proteinExistence type="predicted"/>
<comment type="caution">
    <text evidence="1">The sequence shown here is derived from an EMBL/GenBank/DDBJ whole genome shotgun (WGS) entry which is preliminary data.</text>
</comment>
<evidence type="ECO:0000313" key="1">
    <source>
        <dbReference type="EMBL" id="MEX4009861.1"/>
    </source>
</evidence>
<accession>A0ABV3WYU3</accession>
<dbReference type="EMBL" id="JAZHFV010000007">
    <property type="protein sequence ID" value="MEX4009861.1"/>
    <property type="molecule type" value="Genomic_DNA"/>
</dbReference>
<dbReference type="Proteomes" id="UP001559025">
    <property type="component" value="Unassembled WGS sequence"/>
</dbReference>
<dbReference type="RefSeq" id="WP_368804653.1">
    <property type="nucleotide sequence ID" value="NZ_JAZHFV010000007.1"/>
</dbReference>
<protein>
    <submittedName>
        <fullName evidence="1">Uncharacterized protein</fullName>
    </submittedName>
</protein>
<evidence type="ECO:0000313" key="2">
    <source>
        <dbReference type="Proteomes" id="UP001559025"/>
    </source>
</evidence>
<sequence>MNREPIAKAAIDVPTIRASATNRPVRTGFVRGVEDQRLRGPLSTTLAPSPDTVTILGYVAQG</sequence>
<gene>
    <name evidence="1" type="ORF">V1479_21320</name>
</gene>